<evidence type="ECO:0000259" key="9">
    <source>
        <dbReference type="PROSITE" id="PS50928"/>
    </source>
</evidence>
<evidence type="ECO:0000256" key="4">
    <source>
        <dbReference type="ARBA" id="ARBA00022692"/>
    </source>
</evidence>
<evidence type="ECO:0000256" key="3">
    <source>
        <dbReference type="ARBA" id="ARBA00022475"/>
    </source>
</evidence>
<feature type="transmembrane region" description="Helical" evidence="7">
    <location>
        <begin position="37"/>
        <end position="55"/>
    </location>
</feature>
<dbReference type="OrthoDB" id="8138334at2"/>
<dbReference type="CDD" id="cd06261">
    <property type="entry name" value="TM_PBP2"/>
    <property type="match status" value="1"/>
</dbReference>
<feature type="domain" description="ABC transmembrane type-1" evidence="9">
    <location>
        <begin position="92"/>
        <end position="272"/>
    </location>
</feature>
<protein>
    <submittedName>
        <fullName evidence="10">ABC transporter permease</fullName>
    </submittedName>
</protein>
<comment type="similarity">
    <text evidence="7">Belongs to the binding-protein-dependent transport system permease family.</text>
</comment>
<evidence type="ECO:0000313" key="11">
    <source>
        <dbReference type="Proteomes" id="UP000269692"/>
    </source>
</evidence>
<dbReference type="InterPro" id="IPR000515">
    <property type="entry name" value="MetI-like"/>
</dbReference>
<evidence type="ECO:0000256" key="8">
    <source>
        <dbReference type="SAM" id="MobiDB-lite"/>
    </source>
</evidence>
<dbReference type="GO" id="GO:0055085">
    <property type="term" value="P:transmembrane transport"/>
    <property type="evidence" value="ECO:0007669"/>
    <property type="project" value="InterPro"/>
</dbReference>
<feature type="transmembrane region" description="Helical" evidence="7">
    <location>
        <begin position="158"/>
        <end position="177"/>
    </location>
</feature>
<proteinExistence type="inferred from homology"/>
<reference evidence="10 11" key="1">
    <citation type="submission" date="2018-10" db="EMBL/GenBank/DDBJ databases">
        <title>Xanthobacter tagetidis genome sequencing and assembly.</title>
        <authorList>
            <person name="Maclea K.S."/>
            <person name="Goen A.E."/>
            <person name="Fatima S.A."/>
        </authorList>
    </citation>
    <scope>NUCLEOTIDE SEQUENCE [LARGE SCALE GENOMIC DNA]</scope>
    <source>
        <strain evidence="10 11">ATCC 700314</strain>
    </source>
</reference>
<feature type="transmembrane region" description="Helical" evidence="7">
    <location>
        <begin position="61"/>
        <end position="84"/>
    </location>
</feature>
<comment type="subcellular location">
    <subcellularLocation>
        <location evidence="1 7">Cell membrane</location>
        <topology evidence="1 7">Multi-pass membrane protein</topology>
    </subcellularLocation>
</comment>
<keyword evidence="11" id="KW-1185">Reference proteome</keyword>
<dbReference type="AlphaFoldDB" id="A0A3L7A6E6"/>
<evidence type="ECO:0000256" key="2">
    <source>
        <dbReference type="ARBA" id="ARBA00022448"/>
    </source>
</evidence>
<evidence type="ECO:0000256" key="7">
    <source>
        <dbReference type="RuleBase" id="RU363032"/>
    </source>
</evidence>
<organism evidence="10 11">
    <name type="scientific">Xanthobacter tagetidis</name>
    <dbReference type="NCBI Taxonomy" id="60216"/>
    <lineage>
        <taxon>Bacteria</taxon>
        <taxon>Pseudomonadati</taxon>
        <taxon>Pseudomonadota</taxon>
        <taxon>Alphaproteobacteria</taxon>
        <taxon>Hyphomicrobiales</taxon>
        <taxon>Xanthobacteraceae</taxon>
        <taxon>Xanthobacter</taxon>
    </lineage>
</organism>
<dbReference type="PANTHER" id="PTHR30151:SF19">
    <property type="entry name" value="ABC TRANSPORTER PERMEASE"/>
    <property type="match status" value="1"/>
</dbReference>
<dbReference type="EMBL" id="RCTF01000014">
    <property type="protein sequence ID" value="RLP75879.1"/>
    <property type="molecule type" value="Genomic_DNA"/>
</dbReference>
<evidence type="ECO:0000256" key="1">
    <source>
        <dbReference type="ARBA" id="ARBA00004651"/>
    </source>
</evidence>
<dbReference type="Proteomes" id="UP000269692">
    <property type="component" value="Unassembled WGS sequence"/>
</dbReference>
<feature type="transmembrane region" description="Helical" evidence="7">
    <location>
        <begin position="96"/>
        <end position="118"/>
    </location>
</feature>
<evidence type="ECO:0000256" key="6">
    <source>
        <dbReference type="ARBA" id="ARBA00023136"/>
    </source>
</evidence>
<dbReference type="GO" id="GO:0005886">
    <property type="term" value="C:plasma membrane"/>
    <property type="evidence" value="ECO:0007669"/>
    <property type="project" value="UniProtKB-SubCell"/>
</dbReference>
<comment type="caution">
    <text evidence="10">The sequence shown here is derived from an EMBL/GenBank/DDBJ whole genome shotgun (WGS) entry which is preliminary data.</text>
</comment>
<feature type="compositionally biased region" description="Low complexity" evidence="8">
    <location>
        <begin position="12"/>
        <end position="22"/>
    </location>
</feature>
<dbReference type="InterPro" id="IPR035906">
    <property type="entry name" value="MetI-like_sf"/>
</dbReference>
<keyword evidence="5 7" id="KW-1133">Transmembrane helix</keyword>
<feature type="transmembrane region" description="Helical" evidence="7">
    <location>
        <begin position="210"/>
        <end position="232"/>
    </location>
</feature>
<feature type="region of interest" description="Disordered" evidence="8">
    <location>
        <begin position="1"/>
        <end position="23"/>
    </location>
</feature>
<dbReference type="PANTHER" id="PTHR30151">
    <property type="entry name" value="ALKANE SULFONATE ABC TRANSPORTER-RELATED, MEMBRANE SUBUNIT"/>
    <property type="match status" value="1"/>
</dbReference>
<evidence type="ECO:0000256" key="5">
    <source>
        <dbReference type="ARBA" id="ARBA00022989"/>
    </source>
</evidence>
<name>A0A3L7A6E6_9HYPH</name>
<keyword evidence="6 7" id="KW-0472">Membrane</keyword>
<dbReference type="Gene3D" id="1.10.3720.10">
    <property type="entry name" value="MetI-like"/>
    <property type="match status" value="1"/>
</dbReference>
<evidence type="ECO:0000313" key="10">
    <source>
        <dbReference type="EMBL" id="RLP75879.1"/>
    </source>
</evidence>
<gene>
    <name evidence="10" type="ORF">D9R14_16480</name>
</gene>
<keyword evidence="4 7" id="KW-0812">Transmembrane</keyword>
<dbReference type="PROSITE" id="PS50928">
    <property type="entry name" value="ABC_TM1"/>
    <property type="match status" value="1"/>
</dbReference>
<accession>A0A3L7A6E6</accession>
<dbReference type="Pfam" id="PF00528">
    <property type="entry name" value="BPD_transp_1"/>
    <property type="match status" value="1"/>
</dbReference>
<keyword evidence="3" id="KW-1003">Cell membrane</keyword>
<feature type="transmembrane region" description="Helical" evidence="7">
    <location>
        <begin position="253"/>
        <end position="272"/>
    </location>
</feature>
<sequence length="293" mass="31356">MSRMTETAMTKPGAAAPAAKKSVAARRRSRGNALDSTLGRSALQILAVVGFFLLWEVAVDIGWANAFLVGQPSGILGVLVSSIADGSLFVDAGYTVFEALLGFAFGTVIGSLIGLSLWYSVFVARLTEPFIAAINSVPKIALAPIIILWFGTGLTSKVALAVSLTAIVALITAYQAAKDADKDLQALLFSMGADKHRIFKKVIVPSTLPAIIATFRINIGFALVGAVVGEFISSQHGLGHLIYTASSLYDLNSVWAGLFVLMLVGFVFYHLVELTERWLLPWKQEQHSTQINV</sequence>
<keyword evidence="2 7" id="KW-0813">Transport</keyword>
<dbReference type="SUPFAM" id="SSF161098">
    <property type="entry name" value="MetI-like"/>
    <property type="match status" value="1"/>
</dbReference>
<feature type="transmembrane region" description="Helical" evidence="7">
    <location>
        <begin position="130"/>
        <end position="151"/>
    </location>
</feature>